<comment type="caution">
    <text evidence="1">The sequence shown here is derived from an EMBL/GenBank/DDBJ whole genome shotgun (WGS) entry which is preliminary data.</text>
</comment>
<keyword evidence="2" id="KW-1185">Reference proteome</keyword>
<gene>
    <name evidence="1" type="ORF">N1851_003803</name>
</gene>
<reference evidence="1" key="1">
    <citation type="journal article" date="2023" name="Front. Mar. Sci.">
        <title>A new Merluccius polli reference genome to investigate the effects of global change in West African waters.</title>
        <authorList>
            <person name="Mateo J.L."/>
            <person name="Blanco-Fernandez C."/>
            <person name="Garcia-Vazquez E."/>
            <person name="Machado-Schiaffino G."/>
        </authorList>
    </citation>
    <scope>NUCLEOTIDE SEQUENCE</scope>
    <source>
        <strain evidence="1">C29</strain>
        <tissue evidence="1">Fin</tissue>
    </source>
</reference>
<evidence type="ECO:0000313" key="1">
    <source>
        <dbReference type="EMBL" id="KAK0154110.1"/>
    </source>
</evidence>
<protein>
    <submittedName>
        <fullName evidence="1">Uncharacterized protein</fullName>
    </submittedName>
</protein>
<dbReference type="Proteomes" id="UP001174136">
    <property type="component" value="Unassembled WGS sequence"/>
</dbReference>
<name>A0AA47N9F4_MERPO</name>
<evidence type="ECO:0000313" key="2">
    <source>
        <dbReference type="Proteomes" id="UP001174136"/>
    </source>
</evidence>
<sequence>MLLPGSTVSDAHALQNYAHSQLTDISKRCVINTTTLSDAPERLCCWPLEGASSLLPPESPYSLPERLLDPVGVMRRASRVLPLAVLTVLLLSQLCSGIKWL</sequence>
<dbReference type="AlphaFoldDB" id="A0AA47N9F4"/>
<organism evidence="1 2">
    <name type="scientific">Merluccius polli</name>
    <name type="common">Benguela hake</name>
    <name type="synonym">Merluccius cadenati</name>
    <dbReference type="NCBI Taxonomy" id="89951"/>
    <lineage>
        <taxon>Eukaryota</taxon>
        <taxon>Metazoa</taxon>
        <taxon>Chordata</taxon>
        <taxon>Craniata</taxon>
        <taxon>Vertebrata</taxon>
        <taxon>Euteleostomi</taxon>
        <taxon>Actinopterygii</taxon>
        <taxon>Neopterygii</taxon>
        <taxon>Teleostei</taxon>
        <taxon>Neoteleostei</taxon>
        <taxon>Acanthomorphata</taxon>
        <taxon>Zeiogadaria</taxon>
        <taxon>Gadariae</taxon>
        <taxon>Gadiformes</taxon>
        <taxon>Gadoidei</taxon>
        <taxon>Merlucciidae</taxon>
        <taxon>Merluccius</taxon>
    </lineage>
</organism>
<accession>A0AA47N9F4</accession>
<proteinExistence type="predicted"/>
<dbReference type="EMBL" id="JAOPHQ010000583">
    <property type="protein sequence ID" value="KAK0154110.1"/>
    <property type="molecule type" value="Genomic_DNA"/>
</dbReference>